<feature type="compositionally biased region" description="Low complexity" evidence="1">
    <location>
        <begin position="210"/>
        <end position="227"/>
    </location>
</feature>
<organism evidence="3 4">
    <name type="scientific">Allacma fusca</name>
    <dbReference type="NCBI Taxonomy" id="39272"/>
    <lineage>
        <taxon>Eukaryota</taxon>
        <taxon>Metazoa</taxon>
        <taxon>Ecdysozoa</taxon>
        <taxon>Arthropoda</taxon>
        <taxon>Hexapoda</taxon>
        <taxon>Collembola</taxon>
        <taxon>Symphypleona</taxon>
        <taxon>Sminthuridae</taxon>
        <taxon>Allacma</taxon>
    </lineage>
</organism>
<accession>A0A8J2K9I9</accession>
<feature type="compositionally biased region" description="Pro residues" evidence="1">
    <location>
        <begin position="151"/>
        <end position="187"/>
    </location>
</feature>
<sequence length="240" mass="25349">MEKPESDPLLPKLCESITMESCTSEYERSTFAEFKKKTNWACILGSTALGIMVVVVIVSIFVGGTIAGNPQIPACHVKFQTSSKKMRFQERHYPGTGDEWDPLLNVSSAHRQRSKAIRLAVIVTLSAAACTLLLIFLLAAGSKDSISPPLNPPVAPPLAPQVNPVSPPVSPPAPTPGAPSEPPPAAPTGPLSLAQPVSPDPETAAPVVMPLLIPSPTAAPSSTVPPIRELIPGHDWKEKQ</sequence>
<evidence type="ECO:0000313" key="4">
    <source>
        <dbReference type="Proteomes" id="UP000708208"/>
    </source>
</evidence>
<dbReference type="EMBL" id="CAJVCH010093477">
    <property type="protein sequence ID" value="CAG7722890.1"/>
    <property type="molecule type" value="Genomic_DNA"/>
</dbReference>
<gene>
    <name evidence="3" type="ORF">AFUS01_LOCUS12000</name>
</gene>
<feature type="transmembrane region" description="Helical" evidence="2">
    <location>
        <begin position="119"/>
        <end position="140"/>
    </location>
</feature>
<keyword evidence="2" id="KW-0472">Membrane</keyword>
<evidence type="ECO:0000256" key="1">
    <source>
        <dbReference type="SAM" id="MobiDB-lite"/>
    </source>
</evidence>
<feature type="transmembrane region" description="Helical" evidence="2">
    <location>
        <begin position="38"/>
        <end position="62"/>
    </location>
</feature>
<comment type="caution">
    <text evidence="3">The sequence shown here is derived from an EMBL/GenBank/DDBJ whole genome shotgun (WGS) entry which is preliminary data.</text>
</comment>
<keyword evidence="4" id="KW-1185">Reference proteome</keyword>
<name>A0A8J2K9I9_9HEXA</name>
<feature type="compositionally biased region" description="Basic and acidic residues" evidence="1">
    <location>
        <begin position="231"/>
        <end position="240"/>
    </location>
</feature>
<protein>
    <submittedName>
        <fullName evidence="3">Uncharacterized protein</fullName>
    </submittedName>
</protein>
<dbReference type="AlphaFoldDB" id="A0A8J2K9I9"/>
<evidence type="ECO:0000256" key="2">
    <source>
        <dbReference type="SAM" id="Phobius"/>
    </source>
</evidence>
<keyword evidence="2" id="KW-0812">Transmembrane</keyword>
<proteinExistence type="predicted"/>
<dbReference type="Proteomes" id="UP000708208">
    <property type="component" value="Unassembled WGS sequence"/>
</dbReference>
<keyword evidence="2" id="KW-1133">Transmembrane helix</keyword>
<feature type="region of interest" description="Disordered" evidence="1">
    <location>
        <begin position="151"/>
        <end position="240"/>
    </location>
</feature>
<evidence type="ECO:0000313" key="3">
    <source>
        <dbReference type="EMBL" id="CAG7722890.1"/>
    </source>
</evidence>
<reference evidence="3" key="1">
    <citation type="submission" date="2021-06" db="EMBL/GenBank/DDBJ databases">
        <authorList>
            <person name="Hodson N. C."/>
            <person name="Mongue J. A."/>
            <person name="Jaron S. K."/>
        </authorList>
    </citation>
    <scope>NUCLEOTIDE SEQUENCE</scope>
</reference>